<feature type="transmembrane region" description="Helical" evidence="5">
    <location>
        <begin position="130"/>
        <end position="152"/>
    </location>
</feature>
<feature type="transmembrane region" description="Helical" evidence="5">
    <location>
        <begin position="337"/>
        <end position="357"/>
    </location>
</feature>
<name>A0A8I1W8S3_PLESH</name>
<feature type="transmembrane region" description="Helical" evidence="5">
    <location>
        <begin position="313"/>
        <end position="330"/>
    </location>
</feature>
<evidence type="ECO:0000256" key="4">
    <source>
        <dbReference type="ARBA" id="ARBA00023136"/>
    </source>
</evidence>
<dbReference type="PANTHER" id="PTHR31086">
    <property type="entry name" value="ALUMINUM-ACTIVATED MALATE TRANSPORTER 10"/>
    <property type="match status" value="1"/>
</dbReference>
<keyword evidence="3 5" id="KW-1133">Transmembrane helix</keyword>
<feature type="transmembrane region" description="Helical" evidence="5">
    <location>
        <begin position="33"/>
        <end position="52"/>
    </location>
</feature>
<evidence type="ECO:0000256" key="3">
    <source>
        <dbReference type="ARBA" id="ARBA00022989"/>
    </source>
</evidence>
<feature type="transmembrane region" description="Helical" evidence="5">
    <location>
        <begin position="229"/>
        <end position="250"/>
    </location>
</feature>
<protein>
    <submittedName>
        <fullName evidence="7">FUSC family protein</fullName>
    </submittedName>
</protein>
<gene>
    <name evidence="7" type="ORF">J2R62_14310</name>
</gene>
<evidence type="ECO:0000256" key="5">
    <source>
        <dbReference type="SAM" id="Phobius"/>
    </source>
</evidence>
<feature type="transmembrane region" description="Helical" evidence="5">
    <location>
        <begin position="286"/>
        <end position="307"/>
    </location>
</feature>
<accession>A0A8I1W8S3</accession>
<dbReference type="InterPro" id="IPR049453">
    <property type="entry name" value="Memb_transporter_dom"/>
</dbReference>
<comment type="subcellular location">
    <subcellularLocation>
        <location evidence="1">Membrane</location>
        <topology evidence="1">Multi-pass membrane protein</topology>
    </subcellularLocation>
</comment>
<evidence type="ECO:0000256" key="2">
    <source>
        <dbReference type="ARBA" id="ARBA00022692"/>
    </source>
</evidence>
<evidence type="ECO:0000313" key="8">
    <source>
        <dbReference type="Proteomes" id="UP000664658"/>
    </source>
</evidence>
<dbReference type="Proteomes" id="UP000664658">
    <property type="component" value="Unassembled WGS sequence"/>
</dbReference>
<keyword evidence="2 5" id="KW-0812">Transmembrane</keyword>
<feature type="transmembrane region" description="Helical" evidence="5">
    <location>
        <begin position="164"/>
        <end position="185"/>
    </location>
</feature>
<dbReference type="RefSeq" id="WP_207542533.1">
    <property type="nucleotide sequence ID" value="NZ_JAFNAA010000018.1"/>
</dbReference>
<sequence>MNFISFREEFAVIRRELLISCEKIKALDFSYSNVLSAVLSVGLAILICHLLRMEYSTWAAFSAYVIMRPVFKQTWHRGLLRIAGTLLGALCAIGFLLLCRTELSLALLCAAILLVNTATAYYTNVASDEYNYAILFFGLTFTLIVSYAYVYPDTDIFHIGMMRTGDVMIGSLSTIAVGMLIQRIWPDPAPTATNTKPHSEPTTSAPKTTTTIASVSAPTKAVSWPFCHLHFLFALLAGVTITLMPLSTLVHHNSLFIQAAVSILAVSNQPRSVQADDLPISTARKLIYRATGCFLGGVAGIICNLISVAADSYALLVFLTLLGTAFGRIIQDSSKTASYVGTQFTVGLLMVCVHDTTQLVNDSYGVYRFAGVFMGFLIFVPALFILASLFYRYGSKPQHPTEA</sequence>
<evidence type="ECO:0000259" key="6">
    <source>
        <dbReference type="Pfam" id="PF13515"/>
    </source>
</evidence>
<feature type="domain" description="Integral membrane bound transporter" evidence="6">
    <location>
        <begin position="43"/>
        <end position="176"/>
    </location>
</feature>
<evidence type="ECO:0000256" key="1">
    <source>
        <dbReference type="ARBA" id="ARBA00004141"/>
    </source>
</evidence>
<dbReference type="GO" id="GO:0016020">
    <property type="term" value="C:membrane"/>
    <property type="evidence" value="ECO:0007669"/>
    <property type="project" value="UniProtKB-SubCell"/>
</dbReference>
<feature type="transmembrane region" description="Helical" evidence="5">
    <location>
        <begin position="105"/>
        <end position="124"/>
    </location>
</feature>
<dbReference type="AlphaFoldDB" id="A0A8I1W8S3"/>
<feature type="transmembrane region" description="Helical" evidence="5">
    <location>
        <begin position="369"/>
        <end position="391"/>
    </location>
</feature>
<keyword evidence="4 5" id="KW-0472">Membrane</keyword>
<proteinExistence type="predicted"/>
<comment type="caution">
    <text evidence="7">The sequence shown here is derived from an EMBL/GenBank/DDBJ whole genome shotgun (WGS) entry which is preliminary data.</text>
</comment>
<dbReference type="Pfam" id="PF13515">
    <property type="entry name" value="FUSC_2"/>
    <property type="match status" value="1"/>
</dbReference>
<dbReference type="EMBL" id="JAFNAA010000018">
    <property type="protein sequence ID" value="MBO1109366.1"/>
    <property type="molecule type" value="Genomic_DNA"/>
</dbReference>
<organism evidence="7 8">
    <name type="scientific">Plesiomonas shigelloides</name>
    <name type="common">Aeromonas shigelloides</name>
    <dbReference type="NCBI Taxonomy" id="703"/>
    <lineage>
        <taxon>Bacteria</taxon>
        <taxon>Pseudomonadati</taxon>
        <taxon>Pseudomonadota</taxon>
        <taxon>Gammaproteobacteria</taxon>
        <taxon>Enterobacterales</taxon>
        <taxon>Enterobacteriaceae</taxon>
        <taxon>Plesiomonas</taxon>
    </lineage>
</organism>
<reference evidence="7" key="1">
    <citation type="submission" date="2021-03" db="EMBL/GenBank/DDBJ databases">
        <title>Plesiomonas shigelloides zfcc0051, isolated from zebrafish feces.</title>
        <authorList>
            <person name="Vanderhoek Z."/>
            <person name="Gaulke C."/>
        </authorList>
    </citation>
    <scope>NUCLEOTIDE SEQUENCE</scope>
    <source>
        <strain evidence="7">Zfcc0051</strain>
    </source>
</reference>
<evidence type="ECO:0000313" key="7">
    <source>
        <dbReference type="EMBL" id="MBO1109366.1"/>
    </source>
</evidence>
<feature type="transmembrane region" description="Helical" evidence="5">
    <location>
        <begin position="78"/>
        <end position="98"/>
    </location>
</feature>